<name>A0A8B7PRB1_HYAAZ</name>
<feature type="signal peptide" evidence="2">
    <location>
        <begin position="1"/>
        <end position="17"/>
    </location>
</feature>
<dbReference type="KEGG" id="hazt:108683013"/>
<gene>
    <name evidence="4" type="primary">LOC108683013</name>
</gene>
<proteinExistence type="predicted"/>
<feature type="non-terminal residue" evidence="4">
    <location>
        <position position="1"/>
    </location>
</feature>
<accession>A0A8B7PRB1</accession>
<evidence type="ECO:0000256" key="1">
    <source>
        <dbReference type="SAM" id="MobiDB-lite"/>
    </source>
</evidence>
<dbReference type="Proteomes" id="UP000694843">
    <property type="component" value="Unplaced"/>
</dbReference>
<dbReference type="GeneID" id="108683013"/>
<dbReference type="RefSeq" id="XP_018027777.1">
    <property type="nucleotide sequence ID" value="XM_018172288.1"/>
</dbReference>
<feature type="region of interest" description="Disordered" evidence="1">
    <location>
        <begin position="46"/>
        <end position="135"/>
    </location>
</feature>
<organism evidence="3 4">
    <name type="scientific">Hyalella azteca</name>
    <name type="common">Amphipod</name>
    <dbReference type="NCBI Taxonomy" id="294128"/>
    <lineage>
        <taxon>Eukaryota</taxon>
        <taxon>Metazoa</taxon>
        <taxon>Ecdysozoa</taxon>
        <taxon>Arthropoda</taxon>
        <taxon>Crustacea</taxon>
        <taxon>Multicrustacea</taxon>
        <taxon>Malacostraca</taxon>
        <taxon>Eumalacostraca</taxon>
        <taxon>Peracarida</taxon>
        <taxon>Amphipoda</taxon>
        <taxon>Senticaudata</taxon>
        <taxon>Talitrida</taxon>
        <taxon>Talitroidea</taxon>
        <taxon>Hyalellidae</taxon>
        <taxon>Hyalella</taxon>
    </lineage>
</organism>
<evidence type="ECO:0000313" key="4">
    <source>
        <dbReference type="RefSeq" id="XP_018027777.1"/>
    </source>
</evidence>
<protein>
    <submittedName>
        <fullName evidence="4">Uncharacterized protein LOC108683013</fullName>
    </submittedName>
</protein>
<evidence type="ECO:0000313" key="3">
    <source>
        <dbReference type="Proteomes" id="UP000694843"/>
    </source>
</evidence>
<feature type="chain" id="PRO_5034716563" evidence="2">
    <location>
        <begin position="18"/>
        <end position="252"/>
    </location>
</feature>
<dbReference type="AlphaFoldDB" id="A0A8B7PRB1"/>
<reference evidence="4" key="1">
    <citation type="submission" date="2025-08" db="UniProtKB">
        <authorList>
            <consortium name="RefSeq"/>
        </authorList>
    </citation>
    <scope>IDENTIFICATION</scope>
    <source>
        <tissue evidence="4">Whole organism</tissue>
    </source>
</reference>
<sequence>AGRALSFLTPLLALVAAHQCHHSLAHAALNAAHNRRHVQLLKQVMESQQEQKQKPGAPDGEPTAPAGTEPPSQASPGSGTDPPGAGADPPADKSLEAGVQTPADKPLEAGVQSPADGSTTQKAVSPRDAPLRIPQRGDEDYFEALGLVVGRLQADHEQESTACADLLGALLEHSEGLYSPTAAAAVHAHQAHTHGLHGYLNVNRPCTLDHLESFSPKTRDGNRVSIMPGLGQEDDIQRARAADVKELINFVV</sequence>
<keyword evidence="3" id="KW-1185">Reference proteome</keyword>
<evidence type="ECO:0000256" key="2">
    <source>
        <dbReference type="SAM" id="SignalP"/>
    </source>
</evidence>
<feature type="compositionally biased region" description="Low complexity" evidence="1">
    <location>
        <begin position="74"/>
        <end position="89"/>
    </location>
</feature>
<keyword evidence="2" id="KW-0732">Signal</keyword>